<gene>
    <name evidence="2" type="ORF">CEXT_227521</name>
</gene>
<proteinExistence type="predicted"/>
<evidence type="ECO:0000256" key="1">
    <source>
        <dbReference type="SAM" id="MobiDB-lite"/>
    </source>
</evidence>
<comment type="caution">
    <text evidence="2">The sequence shown here is derived from an EMBL/GenBank/DDBJ whole genome shotgun (WGS) entry which is preliminary data.</text>
</comment>
<dbReference type="EMBL" id="BPLR01016470">
    <property type="protein sequence ID" value="GIY84115.1"/>
    <property type="molecule type" value="Genomic_DNA"/>
</dbReference>
<reference evidence="2 3" key="1">
    <citation type="submission" date="2021-06" db="EMBL/GenBank/DDBJ databases">
        <title>Caerostris extrusa draft genome.</title>
        <authorList>
            <person name="Kono N."/>
            <person name="Arakawa K."/>
        </authorList>
    </citation>
    <scope>NUCLEOTIDE SEQUENCE [LARGE SCALE GENOMIC DNA]</scope>
</reference>
<accession>A0AAV4WMG9</accession>
<sequence>MNFCGDESWSHINQSTDHKGHKTSVPMATGVAQSVHGHDGLLAHEKEQTFPETFEALNITCQAGIMDLPSRGVKAVVDKR</sequence>
<dbReference type="Proteomes" id="UP001054945">
    <property type="component" value="Unassembled WGS sequence"/>
</dbReference>
<evidence type="ECO:0000313" key="2">
    <source>
        <dbReference type="EMBL" id="GIY84115.1"/>
    </source>
</evidence>
<evidence type="ECO:0000313" key="3">
    <source>
        <dbReference type="Proteomes" id="UP001054945"/>
    </source>
</evidence>
<organism evidence="2 3">
    <name type="scientific">Caerostris extrusa</name>
    <name type="common">Bark spider</name>
    <name type="synonym">Caerostris bankana</name>
    <dbReference type="NCBI Taxonomy" id="172846"/>
    <lineage>
        <taxon>Eukaryota</taxon>
        <taxon>Metazoa</taxon>
        <taxon>Ecdysozoa</taxon>
        <taxon>Arthropoda</taxon>
        <taxon>Chelicerata</taxon>
        <taxon>Arachnida</taxon>
        <taxon>Araneae</taxon>
        <taxon>Araneomorphae</taxon>
        <taxon>Entelegynae</taxon>
        <taxon>Araneoidea</taxon>
        <taxon>Araneidae</taxon>
        <taxon>Caerostris</taxon>
    </lineage>
</organism>
<protein>
    <submittedName>
        <fullName evidence="2">Uncharacterized protein</fullName>
    </submittedName>
</protein>
<keyword evidence="3" id="KW-1185">Reference proteome</keyword>
<feature type="region of interest" description="Disordered" evidence="1">
    <location>
        <begin position="1"/>
        <end position="24"/>
    </location>
</feature>
<dbReference type="AlphaFoldDB" id="A0AAV4WMG9"/>
<name>A0AAV4WMG9_CAEEX</name>